<evidence type="ECO:0000313" key="1">
    <source>
        <dbReference type="EMBL" id="KAJ4438691.1"/>
    </source>
</evidence>
<proteinExistence type="predicted"/>
<keyword evidence="2" id="KW-1185">Reference proteome</keyword>
<sequence length="362" mass="41333">MRGNHTEYLLRCLLSTRISEVHEFRSEGPLHQNRTISRATAFSQSMYAFCTYGYPSLLRSLKALNFDMKENRYVYIECYGKIMEVIYALDSTDSSAVADVKSLSSEQLLEDILFNDSNFKIVSKSITLLELFKLQLSEALNIVYKVSQTVIQNNNSVISEKVKCVRIESVYFSSMSYTSALDTCGVTVSTSSRETRWPGFDSRSGQVTWLRFFSGVFPQPNMSKCWVTFGVGPRNHFTGIITFISFRRSRVEVTALRERGKAVVDSHLISVTVKFNKSFSTLDHKMEYKIEFPTEYVTHYSFLDVTQNEKRDEFLIFETSRPVVSELLAPKPVVELDRSVNLLMSVETPEHATSLVDALRSV</sequence>
<evidence type="ECO:0000313" key="2">
    <source>
        <dbReference type="Proteomes" id="UP001148838"/>
    </source>
</evidence>
<comment type="caution">
    <text evidence="1">The sequence shown here is derived from an EMBL/GenBank/DDBJ whole genome shotgun (WGS) entry which is preliminary data.</text>
</comment>
<protein>
    <submittedName>
        <fullName evidence="1">Uncharacterized protein</fullName>
    </submittedName>
</protein>
<dbReference type="EMBL" id="JAJSOF020000019">
    <property type="protein sequence ID" value="KAJ4438691.1"/>
    <property type="molecule type" value="Genomic_DNA"/>
</dbReference>
<accession>A0ABQ8SY91</accession>
<organism evidence="1 2">
    <name type="scientific">Periplaneta americana</name>
    <name type="common">American cockroach</name>
    <name type="synonym">Blatta americana</name>
    <dbReference type="NCBI Taxonomy" id="6978"/>
    <lineage>
        <taxon>Eukaryota</taxon>
        <taxon>Metazoa</taxon>
        <taxon>Ecdysozoa</taxon>
        <taxon>Arthropoda</taxon>
        <taxon>Hexapoda</taxon>
        <taxon>Insecta</taxon>
        <taxon>Pterygota</taxon>
        <taxon>Neoptera</taxon>
        <taxon>Polyneoptera</taxon>
        <taxon>Dictyoptera</taxon>
        <taxon>Blattodea</taxon>
        <taxon>Blattoidea</taxon>
        <taxon>Blattidae</taxon>
        <taxon>Blattinae</taxon>
        <taxon>Periplaneta</taxon>
    </lineage>
</organism>
<reference evidence="1 2" key="1">
    <citation type="journal article" date="2022" name="Allergy">
        <title>Genome assembly and annotation of Periplaneta americana reveal a comprehensive cockroach allergen profile.</title>
        <authorList>
            <person name="Wang L."/>
            <person name="Xiong Q."/>
            <person name="Saelim N."/>
            <person name="Wang L."/>
            <person name="Nong W."/>
            <person name="Wan A.T."/>
            <person name="Shi M."/>
            <person name="Liu X."/>
            <person name="Cao Q."/>
            <person name="Hui J.H.L."/>
            <person name="Sookrung N."/>
            <person name="Leung T.F."/>
            <person name="Tungtrongchitr A."/>
            <person name="Tsui S.K.W."/>
        </authorList>
    </citation>
    <scope>NUCLEOTIDE SEQUENCE [LARGE SCALE GENOMIC DNA]</scope>
    <source>
        <strain evidence="1">PWHHKU_190912</strain>
    </source>
</reference>
<dbReference type="Proteomes" id="UP001148838">
    <property type="component" value="Unassembled WGS sequence"/>
</dbReference>
<name>A0ABQ8SY91_PERAM</name>
<gene>
    <name evidence="1" type="ORF">ANN_14638</name>
</gene>